<keyword evidence="2" id="KW-0808">Transferase</keyword>
<gene>
    <name evidence="2" type="ORF">DFQ04_0877</name>
</gene>
<dbReference type="InterPro" id="IPR025877">
    <property type="entry name" value="MobA-like_NTP_Trfase"/>
</dbReference>
<dbReference type="InterPro" id="IPR029044">
    <property type="entry name" value="Nucleotide-diphossugar_trans"/>
</dbReference>
<dbReference type="PANTHER" id="PTHR43777:SF1">
    <property type="entry name" value="MOLYBDENUM COFACTOR CYTIDYLYLTRANSFERASE"/>
    <property type="match status" value="1"/>
</dbReference>
<protein>
    <submittedName>
        <fullName evidence="2">Molybdenum cofactor cytidylyltransferase</fullName>
    </submittedName>
</protein>
<reference evidence="2 3" key="1">
    <citation type="submission" date="2019-03" db="EMBL/GenBank/DDBJ databases">
        <title>Genomic Encyclopedia of Type Strains, Phase III (KMG-III): the genomes of soil and plant-associated and newly described type strains.</title>
        <authorList>
            <person name="Whitman W."/>
        </authorList>
    </citation>
    <scope>NUCLEOTIDE SEQUENCE [LARGE SCALE GENOMIC DNA]</scope>
    <source>
        <strain evidence="2 3">CECT 8446</strain>
    </source>
</reference>
<dbReference type="AlphaFoldDB" id="A0A4R6T7Q6"/>
<keyword evidence="3" id="KW-1185">Reference proteome</keyword>
<evidence type="ECO:0000313" key="2">
    <source>
        <dbReference type="EMBL" id="TDQ19060.1"/>
    </source>
</evidence>
<dbReference type="GO" id="GO:0016779">
    <property type="term" value="F:nucleotidyltransferase activity"/>
    <property type="evidence" value="ECO:0007669"/>
    <property type="project" value="UniProtKB-KW"/>
</dbReference>
<dbReference type="Proteomes" id="UP000294535">
    <property type="component" value="Unassembled WGS sequence"/>
</dbReference>
<dbReference type="PANTHER" id="PTHR43777">
    <property type="entry name" value="MOLYBDENUM COFACTOR CYTIDYLYLTRANSFERASE"/>
    <property type="match status" value="1"/>
</dbReference>
<comment type="caution">
    <text evidence="2">The sequence shown here is derived from an EMBL/GenBank/DDBJ whole genome shotgun (WGS) entry which is preliminary data.</text>
</comment>
<keyword evidence="2" id="KW-0548">Nucleotidyltransferase</keyword>
<dbReference type="CDD" id="cd04182">
    <property type="entry name" value="GT_2_like_f"/>
    <property type="match status" value="1"/>
</dbReference>
<name>A0A4R6T7Q6_9BACT</name>
<dbReference type="RefSeq" id="WP_133553028.1">
    <property type="nucleotide sequence ID" value="NZ_SNYF01000005.1"/>
</dbReference>
<dbReference type="Pfam" id="PF12804">
    <property type="entry name" value="NTP_transf_3"/>
    <property type="match status" value="1"/>
</dbReference>
<organism evidence="2 3">
    <name type="scientific">Algoriphagus boseongensis</name>
    <dbReference type="NCBI Taxonomy" id="1442587"/>
    <lineage>
        <taxon>Bacteria</taxon>
        <taxon>Pseudomonadati</taxon>
        <taxon>Bacteroidota</taxon>
        <taxon>Cytophagia</taxon>
        <taxon>Cytophagales</taxon>
        <taxon>Cyclobacteriaceae</taxon>
        <taxon>Algoriphagus</taxon>
    </lineage>
</organism>
<dbReference type="EMBL" id="SNYF01000005">
    <property type="protein sequence ID" value="TDQ19060.1"/>
    <property type="molecule type" value="Genomic_DNA"/>
</dbReference>
<dbReference type="OrthoDB" id="9779263at2"/>
<evidence type="ECO:0000313" key="3">
    <source>
        <dbReference type="Proteomes" id="UP000294535"/>
    </source>
</evidence>
<sequence>MKTGIIILAAGASTRLGRPKQLIQIQGKTLLQRTIDSALKSEASSLVVVLGWNPELIQGGINSNQIPFVINEEWEEGMATSMQAGLKFLMNEENPDQVVLLLCDQALVTSSSINDLIALHSSSKKGIVASSYSNTLGVPALFDKAYFPELLALKSTEGAKKVILKNQEDVAVMDFPEGAIDLDTEEDFERLKRILAE</sequence>
<feature type="domain" description="MobA-like NTP transferase" evidence="1">
    <location>
        <begin position="6"/>
        <end position="166"/>
    </location>
</feature>
<dbReference type="SUPFAM" id="SSF53448">
    <property type="entry name" value="Nucleotide-diphospho-sugar transferases"/>
    <property type="match status" value="1"/>
</dbReference>
<evidence type="ECO:0000259" key="1">
    <source>
        <dbReference type="Pfam" id="PF12804"/>
    </source>
</evidence>
<dbReference type="Gene3D" id="3.90.550.10">
    <property type="entry name" value="Spore Coat Polysaccharide Biosynthesis Protein SpsA, Chain A"/>
    <property type="match status" value="1"/>
</dbReference>
<accession>A0A4R6T7Q6</accession>
<proteinExistence type="predicted"/>